<proteinExistence type="predicted"/>
<dbReference type="AlphaFoldDB" id="A0A0E9VLP4"/>
<sequence>MLLLLPEVWTAETGRGHLQETRGKMAEVDEKKDIKCMFPNSLSQHHTHSRTS</sequence>
<accession>A0A0E9VLP4</accession>
<protein>
    <submittedName>
        <fullName evidence="1">Uncharacterized protein</fullName>
    </submittedName>
</protein>
<name>A0A0E9VLP4_ANGAN</name>
<evidence type="ECO:0000313" key="1">
    <source>
        <dbReference type="EMBL" id="JAH78310.1"/>
    </source>
</evidence>
<dbReference type="EMBL" id="GBXM01030267">
    <property type="protein sequence ID" value="JAH78310.1"/>
    <property type="molecule type" value="Transcribed_RNA"/>
</dbReference>
<organism evidence="1">
    <name type="scientific">Anguilla anguilla</name>
    <name type="common">European freshwater eel</name>
    <name type="synonym">Muraena anguilla</name>
    <dbReference type="NCBI Taxonomy" id="7936"/>
    <lineage>
        <taxon>Eukaryota</taxon>
        <taxon>Metazoa</taxon>
        <taxon>Chordata</taxon>
        <taxon>Craniata</taxon>
        <taxon>Vertebrata</taxon>
        <taxon>Euteleostomi</taxon>
        <taxon>Actinopterygii</taxon>
        <taxon>Neopterygii</taxon>
        <taxon>Teleostei</taxon>
        <taxon>Anguilliformes</taxon>
        <taxon>Anguillidae</taxon>
        <taxon>Anguilla</taxon>
    </lineage>
</organism>
<reference evidence="1" key="2">
    <citation type="journal article" date="2015" name="Fish Shellfish Immunol.">
        <title>Early steps in the European eel (Anguilla anguilla)-Vibrio vulnificus interaction in the gills: Role of the RtxA13 toxin.</title>
        <authorList>
            <person name="Callol A."/>
            <person name="Pajuelo D."/>
            <person name="Ebbesson L."/>
            <person name="Teles M."/>
            <person name="MacKenzie S."/>
            <person name="Amaro C."/>
        </authorList>
    </citation>
    <scope>NUCLEOTIDE SEQUENCE</scope>
</reference>
<reference evidence="1" key="1">
    <citation type="submission" date="2014-11" db="EMBL/GenBank/DDBJ databases">
        <authorList>
            <person name="Amaro Gonzalez C."/>
        </authorList>
    </citation>
    <scope>NUCLEOTIDE SEQUENCE</scope>
</reference>